<feature type="compositionally biased region" description="Low complexity" evidence="2">
    <location>
        <begin position="832"/>
        <end position="844"/>
    </location>
</feature>
<protein>
    <submittedName>
        <fullName evidence="3">Uncharacterized protein</fullName>
    </submittedName>
</protein>
<dbReference type="PANTHER" id="PTHR45725:SF1">
    <property type="entry name" value="DISHEVELLED ASSOCIATED ACTIVATOR OF MORPHOGENESIS, ISOFORM D"/>
    <property type="match status" value="1"/>
</dbReference>
<feature type="region of interest" description="Disordered" evidence="2">
    <location>
        <begin position="760"/>
        <end position="896"/>
    </location>
</feature>
<evidence type="ECO:0000313" key="3">
    <source>
        <dbReference type="EMBL" id="KNC55693.1"/>
    </source>
</evidence>
<feature type="compositionally biased region" description="Acidic residues" evidence="2">
    <location>
        <begin position="863"/>
        <end position="875"/>
    </location>
</feature>
<feature type="compositionally biased region" description="Basic and acidic residues" evidence="2">
    <location>
        <begin position="760"/>
        <end position="776"/>
    </location>
</feature>
<proteinExistence type="predicted"/>
<gene>
    <name evidence="3" type="ORF">AMSG_01962</name>
</gene>
<feature type="region of interest" description="Disordered" evidence="2">
    <location>
        <begin position="145"/>
        <end position="167"/>
    </location>
</feature>
<name>A0A0L0DW02_THETB</name>
<feature type="compositionally biased region" description="Polar residues" evidence="2">
    <location>
        <begin position="885"/>
        <end position="896"/>
    </location>
</feature>
<accession>A0A0L0DW02</accession>
<sequence>MAEADVPHPTVEALYAALIEDDVLQLARVLLTERPSPAVLGLPLPRAFSYSLGELTGGTLLHLAVVVRSLPATLLLLVAGAPLEPGVVGVWTKGTATLTGTPAQLATSLGARGLPARQLAAYLAAPWLKAAALAAVVDSEAHRPSAAEAVESGHREGGDDGDSLSREAHAAAQARWIKARLALEEQVEELEEERNVLARRVDELEALTEDNYRASADAAAEARIQVLQQKFRAYRDRMAEAHEDDVRTINSKWKQRLGQLQGKWEAESRAAALERERAFEDHLAAVVERLRKEHGTQISLTRKEFDSKAEWEGEKAAETAKLREAYEARLADATAQLRLEHAADAGARDARIVELEQSLAATRAQLSSARSDAVRAQAKADALTASLGTAPTAVAGTEAATAGAADAQHTTHSVTFAPSTPAHRGPAKSSLTAALSPEPTAKPAAEPAVEPTPQPAMEPTPEATPDVPAVPAPAAAPQPLPHATAMVPGFPPHVMGVLLRMLPMQPPSSPLVTRIRDSLETLLAFGPVSMDISDKRLSAYAVLKRLEVLMPLLSSSLVVPLRNSTLQRMHRMLREADALVARVQQKYRFSSKVKDAHYEVVHGLIDDTMVSVLDDLTSIVCEPEASPAMPGARVAARMLTAQVEAACGPVPPGALAIPGASSARPTGGSTSGAASIAGSYRSTGIGYEPDMLSSFNVSEPSAASVPDTVAGSAPAHSALHAGLGRPELSSTTSRLPTNTAATRADSYLFRTTSAVEKRESRGFFGRDGDGDESKGDLDDDDDEVFRIAAILQQRRDSSRDEPPPPRVPKPDTPKPIAKRAVSKKKRRKKSARASTSRSRGTARAPADPFATVNDPLGALAGDDNTDVATDADADADDPRERAVSANMTTSNSMFSL</sequence>
<dbReference type="Proteomes" id="UP000054408">
    <property type="component" value="Unassembled WGS sequence"/>
</dbReference>
<feature type="compositionally biased region" description="Low complexity" evidence="2">
    <location>
        <begin position="437"/>
        <end position="449"/>
    </location>
</feature>
<feature type="compositionally biased region" description="Basic and acidic residues" evidence="2">
    <location>
        <begin position="793"/>
        <end position="812"/>
    </location>
</feature>
<dbReference type="AlphaFoldDB" id="A0A0L0DW02"/>
<reference evidence="3 4" key="1">
    <citation type="submission" date="2010-05" db="EMBL/GenBank/DDBJ databases">
        <title>The Genome Sequence of Thecamonas trahens ATCC 50062.</title>
        <authorList>
            <consortium name="The Broad Institute Genome Sequencing Platform"/>
            <person name="Russ C."/>
            <person name="Cuomo C."/>
            <person name="Shea T."/>
            <person name="Young S.K."/>
            <person name="Zeng Q."/>
            <person name="Koehrsen M."/>
            <person name="Haas B."/>
            <person name="Borodovsky M."/>
            <person name="Guigo R."/>
            <person name="Alvarado L."/>
            <person name="Berlin A."/>
            <person name="Bochicchio J."/>
            <person name="Borenstein D."/>
            <person name="Chapman S."/>
            <person name="Chen Z."/>
            <person name="Freedman E."/>
            <person name="Gellesch M."/>
            <person name="Goldberg J."/>
            <person name="Griggs A."/>
            <person name="Gujja S."/>
            <person name="Heilman E."/>
            <person name="Heiman D."/>
            <person name="Hepburn T."/>
            <person name="Howarth C."/>
            <person name="Jen D."/>
            <person name="Larson L."/>
            <person name="Mehta T."/>
            <person name="Park D."/>
            <person name="Pearson M."/>
            <person name="Roberts A."/>
            <person name="Saif S."/>
            <person name="Shenoy N."/>
            <person name="Sisk P."/>
            <person name="Stolte C."/>
            <person name="Sykes S."/>
            <person name="Thomson T."/>
            <person name="Walk T."/>
            <person name="White J."/>
            <person name="Yandava C."/>
            <person name="Burger G."/>
            <person name="Gray M.W."/>
            <person name="Holland P.W.H."/>
            <person name="King N."/>
            <person name="Lang F.B.F."/>
            <person name="Roger A.J."/>
            <person name="Ruiz-Trillo I."/>
            <person name="Lander E."/>
            <person name="Nusbaum C."/>
        </authorList>
    </citation>
    <scope>NUCLEOTIDE SEQUENCE [LARGE SCALE GENOMIC DNA]</scope>
    <source>
        <strain evidence="3 4">ATCC 50062</strain>
    </source>
</reference>
<dbReference type="STRING" id="461836.A0A0L0DW02"/>
<dbReference type="RefSeq" id="XP_013761460.1">
    <property type="nucleotide sequence ID" value="XM_013906006.1"/>
</dbReference>
<feature type="coiled-coil region" evidence="1">
    <location>
        <begin position="173"/>
        <end position="244"/>
    </location>
</feature>
<dbReference type="PANTHER" id="PTHR45725">
    <property type="entry name" value="FORMIN HOMOLOGY 2 FAMILY MEMBER"/>
    <property type="match status" value="1"/>
</dbReference>
<feature type="coiled-coil region" evidence="1">
    <location>
        <begin position="316"/>
        <end position="372"/>
    </location>
</feature>
<dbReference type="GeneID" id="25561677"/>
<evidence type="ECO:0000313" key="4">
    <source>
        <dbReference type="Proteomes" id="UP000054408"/>
    </source>
</evidence>
<organism evidence="3 4">
    <name type="scientific">Thecamonas trahens ATCC 50062</name>
    <dbReference type="NCBI Taxonomy" id="461836"/>
    <lineage>
        <taxon>Eukaryota</taxon>
        <taxon>Apusozoa</taxon>
        <taxon>Apusomonadida</taxon>
        <taxon>Apusomonadidae</taxon>
        <taxon>Thecamonas</taxon>
    </lineage>
</organism>
<keyword evidence="4" id="KW-1185">Reference proteome</keyword>
<dbReference type="EMBL" id="GL349439">
    <property type="protein sequence ID" value="KNC55693.1"/>
    <property type="molecule type" value="Genomic_DNA"/>
</dbReference>
<feature type="compositionally biased region" description="Low complexity" evidence="2">
    <location>
        <begin position="400"/>
        <end position="411"/>
    </location>
</feature>
<feature type="region of interest" description="Disordered" evidence="2">
    <location>
        <begin position="400"/>
        <end position="476"/>
    </location>
</feature>
<keyword evidence="1" id="KW-0175">Coiled coil</keyword>
<feature type="compositionally biased region" description="Basic residues" evidence="2">
    <location>
        <begin position="816"/>
        <end position="831"/>
    </location>
</feature>
<dbReference type="InterPro" id="IPR051425">
    <property type="entry name" value="Formin_Homology"/>
</dbReference>
<evidence type="ECO:0000256" key="2">
    <source>
        <dbReference type="SAM" id="MobiDB-lite"/>
    </source>
</evidence>
<evidence type="ECO:0000256" key="1">
    <source>
        <dbReference type="SAM" id="Coils"/>
    </source>
</evidence>